<sequence length="188" mass="21191">MPQDALSSGDDPMKYGEFVIGTLPREERVPNVLASNRPGTMSGLLRRLQVKSKNEFEGEATAWINRDIVPLPPSRRTWGAWSFVGYMATDRLQYQRLVYRLEPAGNRTQLVANGFVGAEWHVGFPVYNRFVWGVFGSFFPLLMRILLSIVWYGVQLVFGGMSVKVVIGAIWPSFYTLKNTLPESAGIE</sequence>
<name>A0ACC1PMK7_9APHY</name>
<comment type="caution">
    <text evidence="1">The sequence shown here is derived from an EMBL/GenBank/DDBJ whole genome shotgun (WGS) entry which is preliminary data.</text>
</comment>
<dbReference type="EMBL" id="JANSHE010002111">
    <property type="protein sequence ID" value="KAJ2995440.1"/>
    <property type="molecule type" value="Genomic_DNA"/>
</dbReference>
<keyword evidence="2" id="KW-1185">Reference proteome</keyword>
<protein>
    <submittedName>
        <fullName evidence="1">Uncharacterized protein</fullName>
    </submittedName>
</protein>
<organism evidence="1 2">
    <name type="scientific">Trametes sanguinea</name>
    <dbReference type="NCBI Taxonomy" id="158606"/>
    <lineage>
        <taxon>Eukaryota</taxon>
        <taxon>Fungi</taxon>
        <taxon>Dikarya</taxon>
        <taxon>Basidiomycota</taxon>
        <taxon>Agaricomycotina</taxon>
        <taxon>Agaricomycetes</taxon>
        <taxon>Polyporales</taxon>
        <taxon>Polyporaceae</taxon>
        <taxon>Trametes</taxon>
    </lineage>
</organism>
<evidence type="ECO:0000313" key="1">
    <source>
        <dbReference type="EMBL" id="KAJ2995440.1"/>
    </source>
</evidence>
<dbReference type="Proteomes" id="UP001144978">
    <property type="component" value="Unassembled WGS sequence"/>
</dbReference>
<reference evidence="1" key="1">
    <citation type="submission" date="2022-08" db="EMBL/GenBank/DDBJ databases">
        <title>Genome Sequence of Pycnoporus sanguineus.</title>
        <authorList>
            <person name="Buettner E."/>
        </authorList>
    </citation>
    <scope>NUCLEOTIDE SEQUENCE</scope>
    <source>
        <strain evidence="1">CG-C14</strain>
    </source>
</reference>
<proteinExistence type="predicted"/>
<evidence type="ECO:0000313" key="2">
    <source>
        <dbReference type="Proteomes" id="UP001144978"/>
    </source>
</evidence>
<accession>A0ACC1PMK7</accession>
<gene>
    <name evidence="1" type="ORF">NUW54_g7386</name>
</gene>